<dbReference type="AlphaFoldDB" id="A0A4P8IMT2"/>
<dbReference type="RefSeq" id="WP_137330956.1">
    <property type="nucleotide sequence ID" value="NZ_CP040077.1"/>
</dbReference>
<dbReference type="InterPro" id="IPR011008">
    <property type="entry name" value="Dimeric_a/b-barrel"/>
</dbReference>
<accession>A0A4P8IMT2</accession>
<gene>
    <name evidence="3" type="ORF">FAZ95_02255</name>
</gene>
<evidence type="ECO:0000313" key="4">
    <source>
        <dbReference type="Proteomes" id="UP000298656"/>
    </source>
</evidence>
<feature type="domain" description="YCII-related" evidence="2">
    <location>
        <begin position="1"/>
        <end position="82"/>
    </location>
</feature>
<evidence type="ECO:0000313" key="3">
    <source>
        <dbReference type="EMBL" id="QCP48114.1"/>
    </source>
</evidence>
<dbReference type="InterPro" id="IPR005545">
    <property type="entry name" value="YCII"/>
</dbReference>
<dbReference type="OrthoDB" id="9814407at2"/>
<evidence type="ECO:0000256" key="1">
    <source>
        <dbReference type="ARBA" id="ARBA00007689"/>
    </source>
</evidence>
<dbReference type="PANTHER" id="PTHR37828:SF1">
    <property type="entry name" value="YCII-RELATED DOMAIN-CONTAINING PROTEIN"/>
    <property type="match status" value="1"/>
</dbReference>
<reference evidence="3 4" key="1">
    <citation type="submission" date="2019-05" db="EMBL/GenBank/DDBJ databases">
        <title>Burkholderia sp. DHOD12, isolated from subtropical forest soil.</title>
        <authorList>
            <person name="Gao Z.-H."/>
            <person name="Qiu L.-H."/>
        </authorList>
    </citation>
    <scope>NUCLEOTIDE SEQUENCE [LARGE SCALE GENOMIC DNA]</scope>
    <source>
        <strain evidence="3 4">DHOD12</strain>
    </source>
</reference>
<dbReference type="KEGG" id="tvl:FAZ95_02255"/>
<protein>
    <recommendedName>
        <fullName evidence="2">YCII-related domain-containing protein</fullName>
    </recommendedName>
</protein>
<dbReference type="Pfam" id="PF03795">
    <property type="entry name" value="YCII"/>
    <property type="match status" value="1"/>
</dbReference>
<dbReference type="SUPFAM" id="SSF54909">
    <property type="entry name" value="Dimeric alpha+beta barrel"/>
    <property type="match status" value="1"/>
</dbReference>
<keyword evidence="4" id="KW-1185">Reference proteome</keyword>
<name>A0A4P8IMT2_9BURK</name>
<dbReference type="EMBL" id="CP040077">
    <property type="protein sequence ID" value="QCP48114.1"/>
    <property type="molecule type" value="Genomic_DNA"/>
</dbReference>
<dbReference type="PANTHER" id="PTHR37828">
    <property type="entry name" value="GSR2449 PROTEIN"/>
    <property type="match status" value="1"/>
</dbReference>
<comment type="similarity">
    <text evidence="1">Belongs to the YciI family.</text>
</comment>
<sequence>MFVIDLTYTVPLDRIDESLEAHRAFLTRHFDAGVLIAAGPKVPRMGGIMLANGVDRDELEAILATDPFAIEGLARYVVTEFKATRLAPGLNLPAP</sequence>
<organism evidence="3 4">
    <name type="scientific">Trinickia violacea</name>
    <dbReference type="NCBI Taxonomy" id="2571746"/>
    <lineage>
        <taxon>Bacteria</taxon>
        <taxon>Pseudomonadati</taxon>
        <taxon>Pseudomonadota</taxon>
        <taxon>Betaproteobacteria</taxon>
        <taxon>Burkholderiales</taxon>
        <taxon>Burkholderiaceae</taxon>
        <taxon>Trinickia</taxon>
    </lineage>
</organism>
<dbReference type="Gene3D" id="3.30.70.1060">
    <property type="entry name" value="Dimeric alpha+beta barrel"/>
    <property type="match status" value="1"/>
</dbReference>
<proteinExistence type="inferred from homology"/>
<dbReference type="Proteomes" id="UP000298656">
    <property type="component" value="Chromosome 1"/>
</dbReference>
<evidence type="ECO:0000259" key="2">
    <source>
        <dbReference type="Pfam" id="PF03795"/>
    </source>
</evidence>